<sequence>MPPVLWADTRFRLLTQFVSATSLFAKVLGEPKQGLSSSSTTLTQAVASDNLDHIRESNSNCQYSIIIILVVSNSLGYHTGARHSETLDAAPDDLDVDSRLE</sequence>
<dbReference type="Proteomes" id="UP001302321">
    <property type="component" value="Unassembled WGS sequence"/>
</dbReference>
<dbReference type="EMBL" id="MU866400">
    <property type="protein sequence ID" value="KAK4172696.1"/>
    <property type="molecule type" value="Genomic_DNA"/>
</dbReference>
<keyword evidence="2" id="KW-1185">Reference proteome</keyword>
<proteinExistence type="predicted"/>
<comment type="caution">
    <text evidence="1">The sequence shown here is derived from an EMBL/GenBank/DDBJ whole genome shotgun (WGS) entry which is preliminary data.</text>
</comment>
<accession>A0AAN6W1T4</accession>
<organism evidence="1 2">
    <name type="scientific">Triangularia setosa</name>
    <dbReference type="NCBI Taxonomy" id="2587417"/>
    <lineage>
        <taxon>Eukaryota</taxon>
        <taxon>Fungi</taxon>
        <taxon>Dikarya</taxon>
        <taxon>Ascomycota</taxon>
        <taxon>Pezizomycotina</taxon>
        <taxon>Sordariomycetes</taxon>
        <taxon>Sordariomycetidae</taxon>
        <taxon>Sordariales</taxon>
        <taxon>Podosporaceae</taxon>
        <taxon>Triangularia</taxon>
    </lineage>
</organism>
<reference evidence="1" key="2">
    <citation type="submission" date="2023-05" db="EMBL/GenBank/DDBJ databases">
        <authorList>
            <consortium name="Lawrence Berkeley National Laboratory"/>
            <person name="Steindorff A."/>
            <person name="Hensen N."/>
            <person name="Bonometti L."/>
            <person name="Westerberg I."/>
            <person name="Brannstrom I.O."/>
            <person name="Guillou S."/>
            <person name="Cros-Aarteil S."/>
            <person name="Calhoun S."/>
            <person name="Haridas S."/>
            <person name="Kuo A."/>
            <person name="Mondo S."/>
            <person name="Pangilinan J."/>
            <person name="Riley R."/>
            <person name="Labutti K."/>
            <person name="Andreopoulos B."/>
            <person name="Lipzen A."/>
            <person name="Chen C."/>
            <person name="Yanf M."/>
            <person name="Daum C."/>
            <person name="Ng V."/>
            <person name="Clum A."/>
            <person name="Ohm R."/>
            <person name="Martin F."/>
            <person name="Silar P."/>
            <person name="Natvig D."/>
            <person name="Lalanne C."/>
            <person name="Gautier V."/>
            <person name="Ament-Velasquez S.L."/>
            <person name="Kruys A."/>
            <person name="Hutchinson M.I."/>
            <person name="Powell A.J."/>
            <person name="Barry K."/>
            <person name="Miller A.N."/>
            <person name="Grigoriev I.V."/>
            <person name="Debuchy R."/>
            <person name="Gladieux P."/>
            <person name="Thoren M.H."/>
            <person name="Johannesson H."/>
        </authorList>
    </citation>
    <scope>NUCLEOTIDE SEQUENCE</scope>
    <source>
        <strain evidence="1">CBS 892.96</strain>
    </source>
</reference>
<gene>
    <name evidence="1" type="ORF">QBC36DRAFT_314573</name>
</gene>
<reference evidence="1" key="1">
    <citation type="journal article" date="2023" name="Mol. Phylogenet. Evol.">
        <title>Genome-scale phylogeny and comparative genomics of the fungal order Sordariales.</title>
        <authorList>
            <person name="Hensen N."/>
            <person name="Bonometti L."/>
            <person name="Westerberg I."/>
            <person name="Brannstrom I.O."/>
            <person name="Guillou S."/>
            <person name="Cros-Aarteil S."/>
            <person name="Calhoun S."/>
            <person name="Haridas S."/>
            <person name="Kuo A."/>
            <person name="Mondo S."/>
            <person name="Pangilinan J."/>
            <person name="Riley R."/>
            <person name="LaButti K."/>
            <person name="Andreopoulos B."/>
            <person name="Lipzen A."/>
            <person name="Chen C."/>
            <person name="Yan M."/>
            <person name="Daum C."/>
            <person name="Ng V."/>
            <person name="Clum A."/>
            <person name="Steindorff A."/>
            <person name="Ohm R.A."/>
            <person name="Martin F."/>
            <person name="Silar P."/>
            <person name="Natvig D.O."/>
            <person name="Lalanne C."/>
            <person name="Gautier V."/>
            <person name="Ament-Velasquez S.L."/>
            <person name="Kruys A."/>
            <person name="Hutchinson M.I."/>
            <person name="Powell A.J."/>
            <person name="Barry K."/>
            <person name="Miller A.N."/>
            <person name="Grigoriev I.V."/>
            <person name="Debuchy R."/>
            <person name="Gladieux P."/>
            <person name="Hiltunen Thoren M."/>
            <person name="Johannesson H."/>
        </authorList>
    </citation>
    <scope>NUCLEOTIDE SEQUENCE</scope>
    <source>
        <strain evidence="1">CBS 892.96</strain>
    </source>
</reference>
<protein>
    <submittedName>
        <fullName evidence="1">Uncharacterized protein</fullName>
    </submittedName>
</protein>
<name>A0AAN6W1T4_9PEZI</name>
<evidence type="ECO:0000313" key="2">
    <source>
        <dbReference type="Proteomes" id="UP001302321"/>
    </source>
</evidence>
<dbReference type="AlphaFoldDB" id="A0AAN6W1T4"/>
<evidence type="ECO:0000313" key="1">
    <source>
        <dbReference type="EMBL" id="KAK4172696.1"/>
    </source>
</evidence>